<sequence length="48" mass="5240">MATRADEGFFGPGSIAWKVWTFPTSALQGFFRAVTIEHLDPDLVAAVD</sequence>
<dbReference type="AlphaFoldDB" id="A0A9D1RRD1"/>
<name>A0A9D1RRD1_9CORY</name>
<comment type="caution">
    <text evidence="1">The sequence shown here is derived from an EMBL/GenBank/DDBJ whole genome shotgun (WGS) entry which is preliminary data.</text>
</comment>
<organism evidence="1 2">
    <name type="scientific">Candidatus Corynebacterium avicola</name>
    <dbReference type="NCBI Taxonomy" id="2838527"/>
    <lineage>
        <taxon>Bacteria</taxon>
        <taxon>Bacillati</taxon>
        <taxon>Actinomycetota</taxon>
        <taxon>Actinomycetes</taxon>
        <taxon>Mycobacteriales</taxon>
        <taxon>Corynebacteriaceae</taxon>
        <taxon>Corynebacterium</taxon>
    </lineage>
</organism>
<reference evidence="1" key="1">
    <citation type="journal article" date="2021" name="PeerJ">
        <title>Extensive microbial diversity within the chicken gut microbiome revealed by metagenomics and culture.</title>
        <authorList>
            <person name="Gilroy R."/>
            <person name="Ravi A."/>
            <person name="Getino M."/>
            <person name="Pursley I."/>
            <person name="Horton D.L."/>
            <person name="Alikhan N.F."/>
            <person name="Baker D."/>
            <person name="Gharbi K."/>
            <person name="Hall N."/>
            <person name="Watson M."/>
            <person name="Adriaenssens E.M."/>
            <person name="Foster-Nyarko E."/>
            <person name="Jarju S."/>
            <person name="Secka A."/>
            <person name="Antonio M."/>
            <person name="Oren A."/>
            <person name="Chaudhuri R.R."/>
            <person name="La Ragione R."/>
            <person name="Hildebrand F."/>
            <person name="Pallen M.J."/>
        </authorList>
    </citation>
    <scope>NUCLEOTIDE SEQUENCE</scope>
    <source>
        <strain evidence="1">CHK32-1732</strain>
    </source>
</reference>
<feature type="non-terminal residue" evidence="1">
    <location>
        <position position="48"/>
    </location>
</feature>
<proteinExistence type="predicted"/>
<accession>A0A9D1RRD1</accession>
<protein>
    <submittedName>
        <fullName evidence="1">DUF2236 domain-containing protein</fullName>
    </submittedName>
</protein>
<gene>
    <name evidence="1" type="ORF">H9870_11890</name>
</gene>
<dbReference type="Proteomes" id="UP000824190">
    <property type="component" value="Unassembled WGS sequence"/>
</dbReference>
<evidence type="ECO:0000313" key="1">
    <source>
        <dbReference type="EMBL" id="HIW92349.1"/>
    </source>
</evidence>
<reference evidence="1" key="2">
    <citation type="submission" date="2021-04" db="EMBL/GenBank/DDBJ databases">
        <authorList>
            <person name="Gilroy R."/>
        </authorList>
    </citation>
    <scope>NUCLEOTIDE SEQUENCE</scope>
    <source>
        <strain evidence="1">CHK32-1732</strain>
    </source>
</reference>
<dbReference type="EMBL" id="DXGC01000101">
    <property type="protein sequence ID" value="HIW92349.1"/>
    <property type="molecule type" value="Genomic_DNA"/>
</dbReference>
<evidence type="ECO:0000313" key="2">
    <source>
        <dbReference type="Proteomes" id="UP000824190"/>
    </source>
</evidence>